<gene>
    <name evidence="4" type="ORF">EDD39_4625</name>
</gene>
<dbReference type="InterPro" id="IPR000421">
    <property type="entry name" value="FA58C"/>
</dbReference>
<dbReference type="InterPro" id="IPR053169">
    <property type="entry name" value="MUG_Protein"/>
</dbReference>
<dbReference type="PROSITE" id="PS50022">
    <property type="entry name" value="FA58C_3"/>
    <property type="match status" value="1"/>
</dbReference>
<dbReference type="Gene3D" id="1.50.10.20">
    <property type="match status" value="1"/>
</dbReference>
<protein>
    <submittedName>
        <fullName evidence="4">F5/8 type C domain-containing protein</fullName>
    </submittedName>
</protein>
<dbReference type="InterPro" id="IPR005198">
    <property type="entry name" value="Glyco_hydro_76"/>
</dbReference>
<dbReference type="EMBL" id="RJVJ01000001">
    <property type="protein sequence ID" value="ROR46361.1"/>
    <property type="molecule type" value="Genomic_DNA"/>
</dbReference>
<reference evidence="4 5" key="1">
    <citation type="submission" date="2018-11" db="EMBL/GenBank/DDBJ databases">
        <title>Sequencing the genomes of 1000 actinobacteria strains.</title>
        <authorList>
            <person name="Klenk H.-P."/>
        </authorList>
    </citation>
    <scope>NUCLEOTIDE SEQUENCE [LARGE SCALE GENOMIC DNA]</scope>
    <source>
        <strain evidence="4 5">DSM 44780</strain>
    </source>
</reference>
<organism evidence="4 5">
    <name type="scientific">Kitasatospora cineracea</name>
    <dbReference type="NCBI Taxonomy" id="88074"/>
    <lineage>
        <taxon>Bacteria</taxon>
        <taxon>Bacillati</taxon>
        <taxon>Actinomycetota</taxon>
        <taxon>Actinomycetes</taxon>
        <taxon>Kitasatosporales</taxon>
        <taxon>Streptomycetaceae</taxon>
        <taxon>Kitasatospora</taxon>
    </lineage>
</organism>
<dbReference type="PANTHER" id="PTHR47791:SF3">
    <property type="entry name" value="MEIOTICALLY UP-REGULATED GENE 191 PROTEIN"/>
    <property type="match status" value="1"/>
</dbReference>
<evidence type="ECO:0000259" key="3">
    <source>
        <dbReference type="PROSITE" id="PS50022"/>
    </source>
</evidence>
<dbReference type="Gene3D" id="2.60.120.260">
    <property type="entry name" value="Galactose-binding domain-like"/>
    <property type="match status" value="1"/>
</dbReference>
<evidence type="ECO:0000313" key="4">
    <source>
        <dbReference type="EMBL" id="ROR46361.1"/>
    </source>
</evidence>
<dbReference type="InterPro" id="IPR008979">
    <property type="entry name" value="Galactose-bd-like_sf"/>
</dbReference>
<accession>A0A8G1ULQ6</accession>
<sequence>MPVSRSLRAALLATALAAALPGAVLTATPAAAADAAICNKYCDTRDPALSPQDRQPVSAALSGRTLVLHVDDADAMGWASITGGTGGDEVWLDRSMDGGRTWSGGSKLGDTKVPAGGSGWRTLMYNVDDWNNRGVGALRACGQVGGALACTPWARTTWNAWDRRTAAATALMMSFDRGTGLFGGNGWWTGANALTAVIDNARVSGMNSYTYAIAETYDKNINAQGGNFTNEYLDDTGWWGLAWVAAYDLTGDSRYLNTARADADHMYANWNGTCGGGVRWSTNGNYKNAVTNELFLQLTAALHNRLPGDTAYLQRARDEWNWFRGSGMVNADHLVNDGLNDACANNGQPTWTYNQGVVLGGLTELYRATGDATLLTTARTLADASTTRLTSGGVLREPGEGDGCTGDGPSFKGAYARGLGRLNAQLPDHPYAPALSTWADSAYTKDRNPLDQYGPHWAGGPGSTDYGCQQSALDLLNAAGGGTGGGLALLPRTGWSASASATGGGDVPANMLDGSAGSRWSSGTPMASGQSVTVDTGAVRPLARITMDSAGSANDYARGYQVFLSSDGVTWGSPVATGSGTGALVTVDFPARNARYVKVVQTGTSSSWWSITEFNAYG</sequence>
<keyword evidence="2" id="KW-0732">Signal</keyword>
<feature type="region of interest" description="Disordered" evidence="1">
    <location>
        <begin position="389"/>
        <end position="408"/>
    </location>
</feature>
<feature type="signal peptide" evidence="2">
    <location>
        <begin position="1"/>
        <end position="32"/>
    </location>
</feature>
<dbReference type="PANTHER" id="PTHR47791">
    <property type="entry name" value="MEIOTICALLY UP-REGULATED GENE 191 PROTEIN"/>
    <property type="match status" value="1"/>
</dbReference>
<evidence type="ECO:0000256" key="1">
    <source>
        <dbReference type="SAM" id="MobiDB-lite"/>
    </source>
</evidence>
<proteinExistence type="predicted"/>
<name>A0A8G1ULQ6_9ACTN</name>
<dbReference type="AlphaFoldDB" id="A0A8G1ULQ6"/>
<dbReference type="SUPFAM" id="SSF48208">
    <property type="entry name" value="Six-hairpin glycosidases"/>
    <property type="match status" value="1"/>
</dbReference>
<dbReference type="InterPro" id="IPR008928">
    <property type="entry name" value="6-hairpin_glycosidase_sf"/>
</dbReference>
<dbReference type="PROSITE" id="PS51318">
    <property type="entry name" value="TAT"/>
    <property type="match status" value="1"/>
</dbReference>
<dbReference type="OrthoDB" id="2505409at2"/>
<feature type="domain" description="F5/8 type C" evidence="3">
    <location>
        <begin position="468"/>
        <end position="618"/>
    </location>
</feature>
<evidence type="ECO:0000313" key="5">
    <source>
        <dbReference type="Proteomes" id="UP000267408"/>
    </source>
</evidence>
<evidence type="ECO:0000256" key="2">
    <source>
        <dbReference type="SAM" id="SignalP"/>
    </source>
</evidence>
<dbReference type="SUPFAM" id="SSF49785">
    <property type="entry name" value="Galactose-binding domain-like"/>
    <property type="match status" value="1"/>
</dbReference>
<dbReference type="InterPro" id="IPR006311">
    <property type="entry name" value="TAT_signal"/>
</dbReference>
<feature type="chain" id="PRO_5034033849" evidence="2">
    <location>
        <begin position="33"/>
        <end position="618"/>
    </location>
</feature>
<comment type="caution">
    <text evidence="4">The sequence shown here is derived from an EMBL/GenBank/DDBJ whole genome shotgun (WGS) entry which is preliminary data.</text>
</comment>
<dbReference type="Proteomes" id="UP000267408">
    <property type="component" value="Unassembled WGS sequence"/>
</dbReference>
<dbReference type="Pfam" id="PF03663">
    <property type="entry name" value="Glyco_hydro_76"/>
    <property type="match status" value="1"/>
</dbReference>
<dbReference type="Pfam" id="PF00754">
    <property type="entry name" value="F5_F8_type_C"/>
    <property type="match status" value="1"/>
</dbReference>
<dbReference type="GO" id="GO:0005975">
    <property type="term" value="P:carbohydrate metabolic process"/>
    <property type="evidence" value="ECO:0007669"/>
    <property type="project" value="InterPro"/>
</dbReference>